<dbReference type="Proteomes" id="UP000552700">
    <property type="component" value="Unassembled WGS sequence"/>
</dbReference>
<sequence>MELQERSPTYTSGQGSSTDADRFDIRIKLSVRDAALLWRMAAAHALAQPGLEQEDVEDIIGPMDDPSVADCLGLLLAPRAIAGCCCTDPEATHRSQDGEVPSPPKSTDAALPTVMATVTPSPTQSAEPPVPQPSGPPPQKSTRPAGVSAGKAVGPQVPPPATDASPAPPGNAEPSVSFPLANRPVERLAAETPTPVISARPSHIGRELGVEIARHIGQDEHDTLTVRLDPAHHGRIEVRMQFDDTGQLRATLTATNPATLDMLRRDSAELTRALGDAGINADAGSFRFDSAPGRGENPHASDRRDRPPRFSDPEPPPPSGPISRSIMDGGRVNLVA</sequence>
<proteinExistence type="predicted"/>
<feature type="compositionally biased region" description="Pro residues" evidence="1">
    <location>
        <begin position="128"/>
        <end position="139"/>
    </location>
</feature>
<evidence type="ECO:0000259" key="2">
    <source>
        <dbReference type="Pfam" id="PF02120"/>
    </source>
</evidence>
<name>A0A841IX95_9SPHN</name>
<dbReference type="EMBL" id="JACIJP010000001">
    <property type="protein sequence ID" value="MBB6122762.1"/>
    <property type="molecule type" value="Genomic_DNA"/>
</dbReference>
<comment type="caution">
    <text evidence="3">The sequence shown here is derived from an EMBL/GenBank/DDBJ whole genome shotgun (WGS) entry which is preliminary data.</text>
</comment>
<keyword evidence="4" id="KW-1185">Reference proteome</keyword>
<feature type="compositionally biased region" description="Pro residues" evidence="1">
    <location>
        <begin position="156"/>
        <end position="171"/>
    </location>
</feature>
<dbReference type="InterPro" id="IPR038610">
    <property type="entry name" value="FliK-like_C_sf"/>
</dbReference>
<organism evidence="3 4">
    <name type="scientific">Sphingobium subterraneum</name>
    <dbReference type="NCBI Taxonomy" id="627688"/>
    <lineage>
        <taxon>Bacteria</taxon>
        <taxon>Pseudomonadati</taxon>
        <taxon>Pseudomonadota</taxon>
        <taxon>Alphaproteobacteria</taxon>
        <taxon>Sphingomonadales</taxon>
        <taxon>Sphingomonadaceae</taxon>
        <taxon>Sphingobium</taxon>
    </lineage>
</organism>
<dbReference type="RefSeq" id="WP_184077144.1">
    <property type="nucleotide sequence ID" value="NZ_JACIJP010000001.1"/>
</dbReference>
<feature type="domain" description="Flagellar hook-length control protein-like C-terminal" evidence="2">
    <location>
        <begin position="220"/>
        <end position="292"/>
    </location>
</feature>
<reference evidence="3 4" key="1">
    <citation type="submission" date="2020-08" db="EMBL/GenBank/DDBJ databases">
        <title>Genomic Encyclopedia of Type Strains, Phase IV (KMG-IV): sequencing the most valuable type-strain genomes for metagenomic binning, comparative biology and taxonomic classification.</title>
        <authorList>
            <person name="Goeker M."/>
        </authorList>
    </citation>
    <scope>NUCLEOTIDE SEQUENCE [LARGE SCALE GENOMIC DNA]</scope>
    <source>
        <strain evidence="3 4">DSM 102255</strain>
    </source>
</reference>
<gene>
    <name evidence="3" type="ORF">FHS92_000469</name>
</gene>
<feature type="region of interest" description="Disordered" evidence="1">
    <location>
        <begin position="90"/>
        <end position="109"/>
    </location>
</feature>
<feature type="region of interest" description="Disordered" evidence="1">
    <location>
        <begin position="281"/>
        <end position="336"/>
    </location>
</feature>
<dbReference type="CDD" id="cd17470">
    <property type="entry name" value="T3SS_Flik_C"/>
    <property type="match status" value="1"/>
</dbReference>
<dbReference type="AlphaFoldDB" id="A0A841IX95"/>
<evidence type="ECO:0000313" key="3">
    <source>
        <dbReference type="EMBL" id="MBB6122762.1"/>
    </source>
</evidence>
<feature type="compositionally biased region" description="Basic and acidic residues" evidence="1">
    <location>
        <begin position="296"/>
        <end position="312"/>
    </location>
</feature>
<dbReference type="Gene3D" id="3.30.750.140">
    <property type="match status" value="1"/>
</dbReference>
<evidence type="ECO:0000256" key="1">
    <source>
        <dbReference type="SAM" id="MobiDB-lite"/>
    </source>
</evidence>
<feature type="region of interest" description="Disordered" evidence="1">
    <location>
        <begin position="119"/>
        <end position="178"/>
    </location>
</feature>
<dbReference type="InterPro" id="IPR021136">
    <property type="entry name" value="Flagellar_hook_control-like_C"/>
</dbReference>
<dbReference type="Pfam" id="PF02120">
    <property type="entry name" value="Flg_hook"/>
    <property type="match status" value="1"/>
</dbReference>
<evidence type="ECO:0000313" key="4">
    <source>
        <dbReference type="Proteomes" id="UP000552700"/>
    </source>
</evidence>
<protein>
    <recommendedName>
        <fullName evidence="2">Flagellar hook-length control protein-like C-terminal domain-containing protein</fullName>
    </recommendedName>
</protein>
<accession>A0A841IX95</accession>